<proteinExistence type="predicted"/>
<name>A0A1Y2GNY4_9FUNG</name>
<evidence type="ECO:0000256" key="2">
    <source>
        <dbReference type="ARBA" id="ARBA00022840"/>
    </source>
</evidence>
<dbReference type="GeneID" id="33563334"/>
<feature type="compositionally biased region" description="Basic residues" evidence="4">
    <location>
        <begin position="188"/>
        <end position="201"/>
    </location>
</feature>
<feature type="domain" description="Protein kinase" evidence="5">
    <location>
        <begin position="285"/>
        <end position="584"/>
    </location>
</feature>
<feature type="compositionally biased region" description="Basic and acidic residues" evidence="4">
    <location>
        <begin position="215"/>
        <end position="232"/>
    </location>
</feature>
<dbReference type="GO" id="GO:0005524">
    <property type="term" value="F:ATP binding"/>
    <property type="evidence" value="ECO:0007669"/>
    <property type="project" value="UniProtKB-UniRule"/>
</dbReference>
<dbReference type="Gene3D" id="1.10.510.10">
    <property type="entry name" value="Transferase(Phosphotransferase) domain 1"/>
    <property type="match status" value="1"/>
</dbReference>
<feature type="compositionally biased region" description="Polar residues" evidence="4">
    <location>
        <begin position="1"/>
        <end position="11"/>
    </location>
</feature>
<dbReference type="GO" id="GO:0005737">
    <property type="term" value="C:cytoplasm"/>
    <property type="evidence" value="ECO:0007669"/>
    <property type="project" value="TreeGrafter"/>
</dbReference>
<dbReference type="InParanoid" id="A0A1Y2GNY4"/>
<feature type="compositionally biased region" description="Basic and acidic residues" evidence="4">
    <location>
        <begin position="173"/>
        <end position="183"/>
    </location>
</feature>
<dbReference type="EMBL" id="MCFF01000020">
    <property type="protein sequence ID" value="ORZ14839.1"/>
    <property type="molecule type" value="Genomic_DNA"/>
</dbReference>
<dbReference type="Pfam" id="PF00069">
    <property type="entry name" value="Pkinase"/>
    <property type="match status" value="1"/>
</dbReference>
<feature type="compositionally biased region" description="Low complexity" evidence="4">
    <location>
        <begin position="681"/>
        <end position="691"/>
    </location>
</feature>
<dbReference type="OrthoDB" id="6513151at2759"/>
<accession>A0A1Y2GNY4</accession>
<protein>
    <submittedName>
        <fullName evidence="6">Kinase-like domain-containing protein</fullName>
    </submittedName>
</protein>
<gene>
    <name evidence="6" type="ORF">BCR41DRAFT_322978</name>
</gene>
<evidence type="ECO:0000313" key="6">
    <source>
        <dbReference type="EMBL" id="ORZ14839.1"/>
    </source>
</evidence>
<dbReference type="CDD" id="cd13994">
    <property type="entry name" value="STKc_HAL4_like"/>
    <property type="match status" value="1"/>
</dbReference>
<dbReference type="RefSeq" id="XP_021880971.1">
    <property type="nucleotide sequence ID" value="XM_022021490.1"/>
</dbReference>
<feature type="region of interest" description="Disordered" evidence="4">
    <location>
        <begin position="660"/>
        <end position="699"/>
    </location>
</feature>
<feature type="region of interest" description="Disordered" evidence="4">
    <location>
        <begin position="136"/>
        <end position="241"/>
    </location>
</feature>
<comment type="caution">
    <text evidence="6">The sequence shown here is derived from an EMBL/GenBank/DDBJ whole genome shotgun (WGS) entry which is preliminary data.</text>
</comment>
<dbReference type="AlphaFoldDB" id="A0A1Y2GNY4"/>
<dbReference type="PANTHER" id="PTHR24346">
    <property type="entry name" value="MAP/MICROTUBULE AFFINITY-REGULATING KINASE"/>
    <property type="match status" value="1"/>
</dbReference>
<keyword evidence="7" id="KW-1185">Reference proteome</keyword>
<organism evidence="6 7">
    <name type="scientific">Lobosporangium transversale</name>
    <dbReference type="NCBI Taxonomy" id="64571"/>
    <lineage>
        <taxon>Eukaryota</taxon>
        <taxon>Fungi</taxon>
        <taxon>Fungi incertae sedis</taxon>
        <taxon>Mucoromycota</taxon>
        <taxon>Mortierellomycotina</taxon>
        <taxon>Mortierellomycetes</taxon>
        <taxon>Mortierellales</taxon>
        <taxon>Mortierellaceae</taxon>
        <taxon>Lobosporangium</taxon>
    </lineage>
</organism>
<dbReference type="InterPro" id="IPR017441">
    <property type="entry name" value="Protein_kinase_ATP_BS"/>
</dbReference>
<dbReference type="STRING" id="64571.A0A1Y2GNY4"/>
<dbReference type="Proteomes" id="UP000193648">
    <property type="component" value="Unassembled WGS sequence"/>
</dbReference>
<keyword evidence="1 3" id="KW-0547">Nucleotide-binding</keyword>
<evidence type="ECO:0000259" key="5">
    <source>
        <dbReference type="PROSITE" id="PS50011"/>
    </source>
</evidence>
<feature type="compositionally biased region" description="Basic and acidic residues" evidence="4">
    <location>
        <begin position="136"/>
        <end position="145"/>
    </location>
</feature>
<dbReference type="PANTHER" id="PTHR24346:SF75">
    <property type="entry name" value="AURORA KINASE"/>
    <property type="match status" value="1"/>
</dbReference>
<dbReference type="SMART" id="SM00220">
    <property type="entry name" value="S_TKc"/>
    <property type="match status" value="1"/>
</dbReference>
<keyword evidence="2 3" id="KW-0067">ATP-binding</keyword>
<dbReference type="GO" id="GO:0004674">
    <property type="term" value="F:protein serine/threonine kinase activity"/>
    <property type="evidence" value="ECO:0007669"/>
    <property type="project" value="TreeGrafter"/>
</dbReference>
<reference evidence="6 7" key="1">
    <citation type="submission" date="2016-07" db="EMBL/GenBank/DDBJ databases">
        <title>Pervasive Adenine N6-methylation of Active Genes in Fungi.</title>
        <authorList>
            <consortium name="DOE Joint Genome Institute"/>
            <person name="Mondo S.J."/>
            <person name="Dannebaum R.O."/>
            <person name="Kuo R.C."/>
            <person name="Labutti K."/>
            <person name="Haridas S."/>
            <person name="Kuo A."/>
            <person name="Salamov A."/>
            <person name="Ahrendt S.R."/>
            <person name="Lipzen A."/>
            <person name="Sullivan W."/>
            <person name="Andreopoulos W.B."/>
            <person name="Clum A."/>
            <person name="Lindquist E."/>
            <person name="Daum C."/>
            <person name="Ramamoorthy G.K."/>
            <person name="Gryganskyi A."/>
            <person name="Culley D."/>
            <person name="Magnuson J.K."/>
            <person name="James T.Y."/>
            <person name="O'Malley M.A."/>
            <person name="Stajich J.E."/>
            <person name="Spatafora J.W."/>
            <person name="Visel A."/>
            <person name="Grigoriev I.V."/>
        </authorList>
    </citation>
    <scope>NUCLEOTIDE SEQUENCE [LARGE SCALE GENOMIC DNA]</scope>
    <source>
        <strain evidence="6 7">NRRL 3116</strain>
    </source>
</reference>
<dbReference type="GO" id="GO:0035556">
    <property type="term" value="P:intracellular signal transduction"/>
    <property type="evidence" value="ECO:0007669"/>
    <property type="project" value="TreeGrafter"/>
</dbReference>
<dbReference type="PROSITE" id="PS00108">
    <property type="entry name" value="PROTEIN_KINASE_ST"/>
    <property type="match status" value="1"/>
</dbReference>
<evidence type="ECO:0000313" key="7">
    <source>
        <dbReference type="Proteomes" id="UP000193648"/>
    </source>
</evidence>
<feature type="binding site" evidence="3">
    <location>
        <position position="318"/>
    </location>
    <ligand>
        <name>ATP</name>
        <dbReference type="ChEBI" id="CHEBI:30616"/>
    </ligand>
</feature>
<dbReference type="PROSITE" id="PS50011">
    <property type="entry name" value="PROTEIN_KINASE_DOM"/>
    <property type="match status" value="1"/>
</dbReference>
<dbReference type="PROSITE" id="PS00107">
    <property type="entry name" value="PROTEIN_KINASE_ATP"/>
    <property type="match status" value="1"/>
</dbReference>
<feature type="region of interest" description="Disordered" evidence="4">
    <location>
        <begin position="597"/>
        <end position="623"/>
    </location>
</feature>
<dbReference type="SUPFAM" id="SSF56112">
    <property type="entry name" value="Protein kinase-like (PK-like)"/>
    <property type="match status" value="1"/>
</dbReference>
<dbReference type="FunCoup" id="A0A1Y2GNY4">
    <property type="interactions" value="79"/>
</dbReference>
<evidence type="ECO:0000256" key="4">
    <source>
        <dbReference type="SAM" id="MobiDB-lite"/>
    </source>
</evidence>
<feature type="region of interest" description="Disordered" evidence="4">
    <location>
        <begin position="1"/>
        <end position="21"/>
    </location>
</feature>
<keyword evidence="6" id="KW-0418">Kinase</keyword>
<evidence type="ECO:0000256" key="3">
    <source>
        <dbReference type="PROSITE-ProRule" id="PRU10141"/>
    </source>
</evidence>
<sequence>MESARSPSSYYATADIQPGMQDMALEHPHEPVSKKQQEGFHINTSTTTNRSIVPLTAEALAAQGSRKANSNFHSSASIAAATQYIPELHLQRRSPAPSDQYVLSERPSSIMPTTTAAIQPRGTWSHVLEEIPSAKDNFESSDNHHIGSTARSHKSHSVASSNSDTAQSSGHSSENECKDRFERLPNGGHRHHLSAPKRHQHLVTQIRRLKGLLDGGKKDREKDRAEKDEKKERHSHRNGHGVLREALEHPLSLLNEKIEDFEKERGHHHHANKHSIKEEFAAKYGDLQQVVGRGAFGIVRLSVKKDPETGEETTYAVKEFRHDHNEAQRTYMRRLTSEFCIASSLRHINVIQTLDLLQLHGDAFSEVMEYCPGGDVHSLIASSGTLSETESSCFFAQLINGVAFLHSIGVVHRDLKPENLLLTADGCIKIADFGNSEVFRMPWEKKIRSSTSIRGSGPFIAPEEFTTKTFDGRKVDMWACGIIYMCMRRGRYSWAEASKGDPNWDGVLYKIERWQQMQEALPEVDQNKQAHGHAPKHIHLDAIEQTLHISLGWPNHISEVLNHLLDPNPKTRWQAGHVLDSEWMEKVDNCHPAERPADQVLNESDFDPAPSQRVGSKVWENDNGVMGDQIMNEVKNRCDKGSQVNDSNGANANPLRHSAVYDKDAVLSPSISPSSSPPSPTARVPSSVPSADQHHKIVL</sequence>
<keyword evidence="6" id="KW-0808">Transferase</keyword>
<dbReference type="InterPro" id="IPR000719">
    <property type="entry name" value="Prot_kinase_dom"/>
</dbReference>
<dbReference type="InterPro" id="IPR008271">
    <property type="entry name" value="Ser/Thr_kinase_AS"/>
</dbReference>
<dbReference type="InterPro" id="IPR011009">
    <property type="entry name" value="Kinase-like_dom_sf"/>
</dbReference>
<evidence type="ECO:0000256" key="1">
    <source>
        <dbReference type="ARBA" id="ARBA00022741"/>
    </source>
</evidence>